<organism evidence="1 2">
    <name type="scientific">Coniella lustricola</name>
    <dbReference type="NCBI Taxonomy" id="2025994"/>
    <lineage>
        <taxon>Eukaryota</taxon>
        <taxon>Fungi</taxon>
        <taxon>Dikarya</taxon>
        <taxon>Ascomycota</taxon>
        <taxon>Pezizomycotina</taxon>
        <taxon>Sordariomycetes</taxon>
        <taxon>Sordariomycetidae</taxon>
        <taxon>Diaporthales</taxon>
        <taxon>Schizoparmaceae</taxon>
        <taxon>Coniella</taxon>
    </lineage>
</organism>
<reference evidence="1 2" key="1">
    <citation type="journal article" date="2018" name="Mycol. Prog.">
        <title>Coniella lustricola, a new species from submerged detritus.</title>
        <authorList>
            <person name="Raudabaugh D.B."/>
            <person name="Iturriaga T."/>
            <person name="Carver A."/>
            <person name="Mondo S."/>
            <person name="Pangilinan J."/>
            <person name="Lipzen A."/>
            <person name="He G."/>
            <person name="Amirebrahimi M."/>
            <person name="Grigoriev I.V."/>
            <person name="Miller A.N."/>
        </authorList>
    </citation>
    <scope>NUCLEOTIDE SEQUENCE [LARGE SCALE GENOMIC DNA]</scope>
    <source>
        <strain evidence="1 2">B22-T-1</strain>
    </source>
</reference>
<name>A0A2T3AC27_9PEZI</name>
<evidence type="ECO:0008006" key="3">
    <source>
        <dbReference type="Google" id="ProtNLM"/>
    </source>
</evidence>
<dbReference type="Pfam" id="PF10281">
    <property type="entry name" value="Ish1"/>
    <property type="match status" value="1"/>
</dbReference>
<sequence>MPTPLDNAMRSKVPFGSLVTAVGIWSIWGGDMFPTEEDPKGNPDSWTHEELRRWLAARDLHPQDNDTRDQLLERVKANLRIPRRTN</sequence>
<dbReference type="Proteomes" id="UP000241462">
    <property type="component" value="Unassembled WGS sequence"/>
</dbReference>
<gene>
    <name evidence="1" type="ORF">BD289DRAFT_365489</name>
</gene>
<accession>A0A2T3AC27</accession>
<dbReference type="AlphaFoldDB" id="A0A2T3AC27"/>
<protein>
    <recommendedName>
        <fullName evidence="3">STE24 endopeptidase</fullName>
    </recommendedName>
</protein>
<dbReference type="EMBL" id="KZ678415">
    <property type="protein sequence ID" value="PSR90784.1"/>
    <property type="molecule type" value="Genomic_DNA"/>
</dbReference>
<evidence type="ECO:0000313" key="1">
    <source>
        <dbReference type="EMBL" id="PSR90784.1"/>
    </source>
</evidence>
<dbReference type="InParanoid" id="A0A2T3AC27"/>
<proteinExistence type="predicted"/>
<dbReference type="InterPro" id="IPR018803">
    <property type="entry name" value="Ish1/Msc1-like"/>
</dbReference>
<evidence type="ECO:0000313" key="2">
    <source>
        <dbReference type="Proteomes" id="UP000241462"/>
    </source>
</evidence>
<keyword evidence="2" id="KW-1185">Reference proteome</keyword>
<dbReference type="OrthoDB" id="5341873at2759"/>